<evidence type="ECO:0000313" key="3">
    <source>
        <dbReference type="Proteomes" id="UP001430584"/>
    </source>
</evidence>
<dbReference type="Pfam" id="PF00266">
    <property type="entry name" value="Aminotran_5"/>
    <property type="match status" value="1"/>
</dbReference>
<dbReference type="EMBL" id="JAJVCZ030000001">
    <property type="protein sequence ID" value="KAL0264831.1"/>
    <property type="molecule type" value="Genomic_DNA"/>
</dbReference>
<dbReference type="PANTHER" id="PTHR43586">
    <property type="entry name" value="CYSTEINE DESULFURASE"/>
    <property type="match status" value="1"/>
</dbReference>
<protein>
    <recommendedName>
        <fullName evidence="1">Aminotransferase class V domain-containing protein</fullName>
    </recommendedName>
</protein>
<name>A0ABR3CVB7_9PEZI</name>
<comment type="caution">
    <text evidence="2">The sequence shown here is derived from an EMBL/GenBank/DDBJ whole genome shotgun (WGS) entry which is preliminary data.</text>
</comment>
<evidence type="ECO:0000313" key="2">
    <source>
        <dbReference type="EMBL" id="KAL0264831.1"/>
    </source>
</evidence>
<dbReference type="InterPro" id="IPR015422">
    <property type="entry name" value="PyrdxlP-dep_Trfase_small"/>
</dbReference>
<organism evidence="2 3">
    <name type="scientific">Diplodia seriata</name>
    <dbReference type="NCBI Taxonomy" id="420778"/>
    <lineage>
        <taxon>Eukaryota</taxon>
        <taxon>Fungi</taxon>
        <taxon>Dikarya</taxon>
        <taxon>Ascomycota</taxon>
        <taxon>Pezizomycotina</taxon>
        <taxon>Dothideomycetes</taxon>
        <taxon>Dothideomycetes incertae sedis</taxon>
        <taxon>Botryosphaeriales</taxon>
        <taxon>Botryosphaeriaceae</taxon>
        <taxon>Diplodia</taxon>
    </lineage>
</organism>
<keyword evidence="3" id="KW-1185">Reference proteome</keyword>
<dbReference type="RefSeq" id="XP_066637571.1">
    <property type="nucleotide sequence ID" value="XM_066772292.1"/>
</dbReference>
<dbReference type="SUPFAM" id="SSF53383">
    <property type="entry name" value="PLP-dependent transferases"/>
    <property type="match status" value="1"/>
</dbReference>
<dbReference type="Gene3D" id="3.90.1150.10">
    <property type="entry name" value="Aspartate Aminotransferase, domain 1"/>
    <property type="match status" value="1"/>
</dbReference>
<reference evidence="2 3" key="1">
    <citation type="submission" date="2024-02" db="EMBL/GenBank/DDBJ databases">
        <title>De novo assembly and annotation of 12 fungi associated with fruit tree decline syndrome in Ontario, Canada.</title>
        <authorList>
            <person name="Sulman M."/>
            <person name="Ellouze W."/>
            <person name="Ilyukhin E."/>
        </authorList>
    </citation>
    <scope>NUCLEOTIDE SEQUENCE [LARGE SCALE GENOMIC DNA]</scope>
    <source>
        <strain evidence="2 3">FDS-637</strain>
    </source>
</reference>
<dbReference type="InterPro" id="IPR000192">
    <property type="entry name" value="Aminotrans_V_dom"/>
</dbReference>
<feature type="domain" description="Aminotransferase class V" evidence="1">
    <location>
        <begin position="22"/>
        <end position="403"/>
    </location>
</feature>
<dbReference type="InterPro" id="IPR015424">
    <property type="entry name" value="PyrdxlP-dep_Trfase"/>
</dbReference>
<proteinExistence type="predicted"/>
<dbReference type="GeneID" id="92004869"/>
<gene>
    <name evidence="2" type="ORF">SLS55_000784</name>
</gene>
<dbReference type="Proteomes" id="UP001430584">
    <property type="component" value="Unassembled WGS sequence"/>
</dbReference>
<evidence type="ECO:0000259" key="1">
    <source>
        <dbReference type="Pfam" id="PF00266"/>
    </source>
</evidence>
<dbReference type="PANTHER" id="PTHR43586:SF21">
    <property type="entry name" value="PYRIDOXAL PHOSPHATE (PLP)-DEPENDENT ASPARTATE AMINOTRANSFERASE SUPERFAMILY"/>
    <property type="match status" value="1"/>
</dbReference>
<sequence length="421" mass="45495">MASPFDIANARSRFPALKQKQVFFDNAGGSQVLADVIKSISDYLSTNNVQLGASYPVGAASTKHFSDGLVAGAQYINADNDEVVIGASTTQLFRNLSIALNLSPGDELVVSNLDHEANIASWVAIAAQKNLTLKWWTVPPTSNPKLTPESLKPLLSPKTKLVTCTHASNILGTIHDIRSLADTVHTVPGALFCVDGVAYAPDQPSNHTSHQHRRIDVKALGVDFYSFSWYKVYGPHISMLYGSRAAQNSLTPLSHYFNPTATLTDKLGLAASNYELTQTLPILLTYLGGPDPTTATKVNAAIAAHERDLQAILLDYLASKGGDGITIYGERDPDPAKRVPTVSFGVRGKTAREVVEAVEAVSDYGFRWGHFYSKRLCDDVLKLGPEGVIRVSMVHYNTEDEIKGFVETFDKVIFGGGGSKA</sequence>
<dbReference type="InterPro" id="IPR015421">
    <property type="entry name" value="PyrdxlP-dep_Trfase_major"/>
</dbReference>
<dbReference type="Gene3D" id="3.40.640.10">
    <property type="entry name" value="Type I PLP-dependent aspartate aminotransferase-like (Major domain)"/>
    <property type="match status" value="1"/>
</dbReference>
<accession>A0ABR3CVB7</accession>